<evidence type="ECO:0000256" key="3">
    <source>
        <dbReference type="RuleBase" id="RU000524"/>
    </source>
</evidence>
<feature type="compositionally biased region" description="Gly residues" evidence="4">
    <location>
        <begin position="213"/>
        <end position="224"/>
    </location>
</feature>
<dbReference type="Proteomes" id="UP000581408">
    <property type="component" value="Unassembled WGS sequence"/>
</dbReference>
<dbReference type="NCBIfam" id="TIGR00621">
    <property type="entry name" value="ssb"/>
    <property type="match status" value="1"/>
</dbReference>
<sequence length="224" mass="23322">MAQGDTPITVVGNLVADPELRFIPSGAAVANFRIASTPRTFNRETNQWEDGEALFLTCNCWRQMAENVAESLTKGMRVMVTGKLRQRSYQTKEGENRTVFEVEVDEVGPSLRYASASVSRNPREGGQGGFGGQGNQGGQRGGFGGNQGGFDQGGQGQNQGQGGYNPGNGGFGGQGNQGQGGQGGYNGNQGQSQGQNQSQPDHDPWGSAPDAGGFSGGAGDEPPF</sequence>
<dbReference type="PANTHER" id="PTHR10302:SF27">
    <property type="entry name" value="SINGLE-STRANDED DNA-BINDING PROTEIN"/>
    <property type="match status" value="1"/>
</dbReference>
<comment type="caution">
    <text evidence="5">The sequence shown here is derived from an EMBL/GenBank/DDBJ whole genome shotgun (WGS) entry which is preliminary data.</text>
</comment>
<feature type="region of interest" description="Disordered" evidence="4">
    <location>
        <begin position="115"/>
        <end position="224"/>
    </location>
</feature>
<dbReference type="SUPFAM" id="SSF50249">
    <property type="entry name" value="Nucleic acid-binding proteins"/>
    <property type="match status" value="1"/>
</dbReference>
<proteinExistence type="inferred from homology"/>
<dbReference type="EMBL" id="JABFEE010000014">
    <property type="protein sequence ID" value="MBA1836151.1"/>
    <property type="molecule type" value="Genomic_DNA"/>
</dbReference>
<dbReference type="RefSeq" id="WP_181195417.1">
    <property type="nucleotide sequence ID" value="NZ_JABFEE010000014.1"/>
</dbReference>
<dbReference type="CDD" id="cd04496">
    <property type="entry name" value="SSB_OBF"/>
    <property type="match status" value="1"/>
</dbReference>
<dbReference type="PROSITE" id="PS50935">
    <property type="entry name" value="SSB"/>
    <property type="match status" value="1"/>
</dbReference>
<dbReference type="InterPro" id="IPR000424">
    <property type="entry name" value="Primosome_PriB/ssb"/>
</dbReference>
<feature type="compositionally biased region" description="Low complexity" evidence="4">
    <location>
        <begin position="188"/>
        <end position="199"/>
    </location>
</feature>
<dbReference type="NCBIfam" id="NF005851">
    <property type="entry name" value="PRK07772.1"/>
    <property type="match status" value="1"/>
</dbReference>
<feature type="compositionally biased region" description="Gly residues" evidence="4">
    <location>
        <begin position="125"/>
        <end position="187"/>
    </location>
</feature>
<reference evidence="5 6" key="1">
    <citation type="submission" date="2020-05" db="EMBL/GenBank/DDBJ databases">
        <title>Descriptions of Corynebacterium xxxx sp. nov., Corynebacterium yyyy sp. nov. and Corynebacterium zzzz sp. nov.</title>
        <authorList>
            <person name="Zhang G."/>
        </authorList>
    </citation>
    <scope>NUCLEOTIDE SEQUENCE [LARGE SCALE GENOMIC DNA]</scope>
    <source>
        <strain evidence="6">zg-915</strain>
    </source>
</reference>
<dbReference type="GO" id="GO:0003697">
    <property type="term" value="F:single-stranded DNA binding"/>
    <property type="evidence" value="ECO:0007669"/>
    <property type="project" value="UniProtKB-UniRule"/>
</dbReference>
<dbReference type="InterPro" id="IPR011344">
    <property type="entry name" value="ssDNA-bd"/>
</dbReference>
<dbReference type="Pfam" id="PF00436">
    <property type="entry name" value="SSB"/>
    <property type="match status" value="1"/>
</dbReference>
<dbReference type="AlphaFoldDB" id="A0A838CLP6"/>
<evidence type="ECO:0000313" key="6">
    <source>
        <dbReference type="Proteomes" id="UP000581408"/>
    </source>
</evidence>
<comment type="caution">
    <text evidence="2">Lacks conserved residue(s) required for the propagation of feature annotation.</text>
</comment>
<accession>A0A838CLP6</accession>
<name>A0A838CLP6_9CORY</name>
<dbReference type="HAMAP" id="MF_00984">
    <property type="entry name" value="SSB"/>
    <property type="match status" value="1"/>
</dbReference>
<evidence type="ECO:0000256" key="2">
    <source>
        <dbReference type="HAMAP-Rule" id="MF_00984"/>
    </source>
</evidence>
<comment type="subunit">
    <text evidence="2">Homotetramer.</text>
</comment>
<evidence type="ECO:0000256" key="4">
    <source>
        <dbReference type="SAM" id="MobiDB-lite"/>
    </source>
</evidence>
<dbReference type="InterPro" id="IPR012340">
    <property type="entry name" value="NA-bd_OB-fold"/>
</dbReference>
<gene>
    <name evidence="5" type="ORF">HMC16_10585</name>
</gene>
<dbReference type="Gene3D" id="2.40.50.140">
    <property type="entry name" value="Nucleic acid-binding proteins"/>
    <property type="match status" value="1"/>
</dbReference>
<evidence type="ECO:0000313" key="5">
    <source>
        <dbReference type="EMBL" id="MBA1836151.1"/>
    </source>
</evidence>
<evidence type="ECO:0000256" key="1">
    <source>
        <dbReference type="ARBA" id="ARBA00023125"/>
    </source>
</evidence>
<dbReference type="GO" id="GO:0006260">
    <property type="term" value="P:DNA replication"/>
    <property type="evidence" value="ECO:0007669"/>
    <property type="project" value="InterPro"/>
</dbReference>
<keyword evidence="1 2" id="KW-0238">DNA-binding</keyword>
<protein>
    <recommendedName>
        <fullName evidence="2 3">Single-stranded DNA-binding protein</fullName>
        <shortName evidence="2">SSB</shortName>
    </recommendedName>
</protein>
<organism evidence="5 6">
    <name type="scientific">Corynebacterium wankanglinii</name>
    <dbReference type="NCBI Taxonomy" id="2735136"/>
    <lineage>
        <taxon>Bacteria</taxon>
        <taxon>Bacillati</taxon>
        <taxon>Actinomycetota</taxon>
        <taxon>Actinomycetes</taxon>
        <taxon>Mycobacteriales</taxon>
        <taxon>Corynebacteriaceae</taxon>
        <taxon>Corynebacterium</taxon>
    </lineage>
</organism>
<dbReference type="PANTHER" id="PTHR10302">
    <property type="entry name" value="SINGLE-STRANDED DNA-BINDING PROTEIN"/>
    <property type="match status" value="1"/>
</dbReference>
<dbReference type="GO" id="GO:0009295">
    <property type="term" value="C:nucleoid"/>
    <property type="evidence" value="ECO:0007669"/>
    <property type="project" value="TreeGrafter"/>
</dbReference>